<dbReference type="Gene3D" id="3.30.530.20">
    <property type="match status" value="1"/>
</dbReference>
<accession>A0A6M1QUE8</accession>
<dbReference type="Proteomes" id="UP000483261">
    <property type="component" value="Unassembled WGS sequence"/>
</dbReference>
<organism evidence="1 2">
    <name type="scientific">Nocardioides turkmenicus</name>
    <dbReference type="NCBI Taxonomy" id="2711220"/>
    <lineage>
        <taxon>Bacteria</taxon>
        <taxon>Bacillati</taxon>
        <taxon>Actinomycetota</taxon>
        <taxon>Actinomycetes</taxon>
        <taxon>Propionibacteriales</taxon>
        <taxon>Nocardioidaceae</taxon>
        <taxon>Nocardioides</taxon>
    </lineage>
</organism>
<dbReference type="InterPro" id="IPR023393">
    <property type="entry name" value="START-like_dom_sf"/>
</dbReference>
<dbReference type="AlphaFoldDB" id="A0A6M1QUE8"/>
<sequence length="156" mass="16822">MTTYEVSRSAVLPCDIGRAHALLDDFHEWPAWSPWEELDPDMSRTYSGAESGVGARYAWSGNKRAGAGAMEITESTPDHIEVALEFLKPFKSRSTVSFDLATVADGTRLTWSHTGSVGGVMGLMLRFYSMEKAIAPDMEKGLAKLAAVAAGPNPIA</sequence>
<dbReference type="EMBL" id="JAALAA010000001">
    <property type="protein sequence ID" value="NGN91456.1"/>
    <property type="molecule type" value="Genomic_DNA"/>
</dbReference>
<evidence type="ECO:0000313" key="1">
    <source>
        <dbReference type="EMBL" id="NGN91456.1"/>
    </source>
</evidence>
<gene>
    <name evidence="1" type="ORF">G5C66_01715</name>
</gene>
<protein>
    <submittedName>
        <fullName evidence="1">SRPBCC family protein</fullName>
    </submittedName>
</protein>
<name>A0A6M1QUE8_9ACTN</name>
<dbReference type="InterPro" id="IPR019587">
    <property type="entry name" value="Polyketide_cyclase/dehydratase"/>
</dbReference>
<dbReference type="RefSeq" id="WP_165109076.1">
    <property type="nucleotide sequence ID" value="NZ_JAALAA010000001.1"/>
</dbReference>
<comment type="caution">
    <text evidence="1">The sequence shown here is derived from an EMBL/GenBank/DDBJ whole genome shotgun (WGS) entry which is preliminary data.</text>
</comment>
<dbReference type="CDD" id="cd07818">
    <property type="entry name" value="SRPBCC_1"/>
    <property type="match status" value="1"/>
</dbReference>
<evidence type="ECO:0000313" key="2">
    <source>
        <dbReference type="Proteomes" id="UP000483261"/>
    </source>
</evidence>
<proteinExistence type="predicted"/>
<keyword evidence="2" id="KW-1185">Reference proteome</keyword>
<reference evidence="1 2" key="1">
    <citation type="submission" date="2020-02" db="EMBL/GenBank/DDBJ databases">
        <title>Whole-genome analyses of novel actinobacteria.</title>
        <authorList>
            <person name="Sahin N."/>
        </authorList>
    </citation>
    <scope>NUCLEOTIDE SEQUENCE [LARGE SCALE GENOMIC DNA]</scope>
    <source>
        <strain evidence="1 2">KC13</strain>
    </source>
</reference>
<dbReference type="SUPFAM" id="SSF55961">
    <property type="entry name" value="Bet v1-like"/>
    <property type="match status" value="1"/>
</dbReference>
<dbReference type="Pfam" id="PF10604">
    <property type="entry name" value="Polyketide_cyc2"/>
    <property type="match status" value="1"/>
</dbReference>